<dbReference type="SUPFAM" id="SSF53098">
    <property type="entry name" value="Ribonuclease H-like"/>
    <property type="match status" value="1"/>
</dbReference>
<dbReference type="InterPro" id="IPR023393">
    <property type="entry name" value="START-like_dom_sf"/>
</dbReference>
<protein>
    <recommendedName>
        <fullName evidence="1">Bet v I/Major latex protein domain-containing protein</fullName>
    </recommendedName>
</protein>
<reference evidence="2" key="2">
    <citation type="submission" date="2021-03" db="UniProtKB">
        <authorList>
            <consortium name="EnsemblPlants"/>
        </authorList>
    </citation>
    <scope>IDENTIFICATION</scope>
</reference>
<sequence>MVYWSSRVTTNRPFVSVCVDAAWKRRKKKQESSWEAATTWITENVDSQQLQSATRVFAINSNQAEILAIWNAIKEIPEEYRNVVIKTDSLVAVKALQHPSKAEEELKNGKKCVAKEVVEAVDEEKKSVRFKVIEGDLLKEFKSISFSIHVVPKGETTAVMWVAEFEKIADDGPYPTKIMDFCIHITRDIEKHHLKD</sequence>
<dbReference type="GO" id="GO:0003676">
    <property type="term" value="F:nucleic acid binding"/>
    <property type="evidence" value="ECO:0007669"/>
    <property type="project" value="InterPro"/>
</dbReference>
<evidence type="ECO:0000313" key="3">
    <source>
        <dbReference type="Proteomes" id="UP000596660"/>
    </source>
</evidence>
<accession>A0A803MK90</accession>
<dbReference type="Gene3D" id="3.30.530.20">
    <property type="match status" value="1"/>
</dbReference>
<name>A0A803MK90_CHEQI</name>
<dbReference type="GO" id="GO:0006952">
    <property type="term" value="P:defense response"/>
    <property type="evidence" value="ECO:0007669"/>
    <property type="project" value="InterPro"/>
</dbReference>
<dbReference type="InterPro" id="IPR051761">
    <property type="entry name" value="MLP-like_ligand-binding"/>
</dbReference>
<keyword evidence="3" id="KW-1185">Reference proteome</keyword>
<dbReference type="GO" id="GO:0004523">
    <property type="term" value="F:RNA-DNA hybrid ribonuclease activity"/>
    <property type="evidence" value="ECO:0007669"/>
    <property type="project" value="InterPro"/>
</dbReference>
<dbReference type="SMART" id="SM01037">
    <property type="entry name" value="Bet_v_1"/>
    <property type="match status" value="1"/>
</dbReference>
<dbReference type="EnsemblPlants" id="AUR62031231-RA">
    <property type="protein sequence ID" value="AUR62031231-RA:cds"/>
    <property type="gene ID" value="AUR62031231"/>
</dbReference>
<dbReference type="InterPro" id="IPR000916">
    <property type="entry name" value="Bet_v_I/MLP"/>
</dbReference>
<evidence type="ECO:0000259" key="1">
    <source>
        <dbReference type="SMART" id="SM01037"/>
    </source>
</evidence>
<dbReference type="AlphaFoldDB" id="A0A803MK90"/>
<dbReference type="Pfam" id="PF00407">
    <property type="entry name" value="Bet_v_1"/>
    <property type="match status" value="1"/>
</dbReference>
<dbReference type="InterPro" id="IPR012337">
    <property type="entry name" value="RNaseH-like_sf"/>
</dbReference>
<dbReference type="Gramene" id="AUR62031231-RA">
    <property type="protein sequence ID" value="AUR62031231-RA:cds"/>
    <property type="gene ID" value="AUR62031231"/>
</dbReference>
<proteinExistence type="predicted"/>
<reference evidence="2" key="1">
    <citation type="journal article" date="2017" name="Nature">
        <title>The genome of Chenopodium quinoa.</title>
        <authorList>
            <person name="Jarvis D.E."/>
            <person name="Ho Y.S."/>
            <person name="Lightfoot D.J."/>
            <person name="Schmoeckel S.M."/>
            <person name="Li B."/>
            <person name="Borm T.J.A."/>
            <person name="Ohyanagi H."/>
            <person name="Mineta K."/>
            <person name="Michell C.T."/>
            <person name="Saber N."/>
            <person name="Kharbatia N.M."/>
            <person name="Rupper R.R."/>
            <person name="Sharp A.R."/>
            <person name="Dally N."/>
            <person name="Boughton B.A."/>
            <person name="Woo Y.H."/>
            <person name="Gao G."/>
            <person name="Schijlen E.G.W.M."/>
            <person name="Guo X."/>
            <person name="Momin A.A."/>
            <person name="Negrao S."/>
            <person name="Al-Babili S."/>
            <person name="Gehring C."/>
            <person name="Roessner U."/>
            <person name="Jung C."/>
            <person name="Murphy K."/>
            <person name="Arold S.T."/>
            <person name="Gojobori T."/>
            <person name="van der Linden C.G."/>
            <person name="van Loo E.N."/>
            <person name="Jellen E.N."/>
            <person name="Maughan P.J."/>
            <person name="Tester M."/>
        </authorList>
    </citation>
    <scope>NUCLEOTIDE SEQUENCE [LARGE SCALE GENOMIC DNA]</scope>
    <source>
        <strain evidence="2">cv. PI 614886</strain>
    </source>
</reference>
<dbReference type="PANTHER" id="PTHR31907">
    <property type="entry name" value="MLP-LIKE PROTEIN 423"/>
    <property type="match status" value="1"/>
</dbReference>
<organism evidence="2 3">
    <name type="scientific">Chenopodium quinoa</name>
    <name type="common">Quinoa</name>
    <dbReference type="NCBI Taxonomy" id="63459"/>
    <lineage>
        <taxon>Eukaryota</taxon>
        <taxon>Viridiplantae</taxon>
        <taxon>Streptophyta</taxon>
        <taxon>Embryophyta</taxon>
        <taxon>Tracheophyta</taxon>
        <taxon>Spermatophyta</taxon>
        <taxon>Magnoliopsida</taxon>
        <taxon>eudicotyledons</taxon>
        <taxon>Gunneridae</taxon>
        <taxon>Pentapetalae</taxon>
        <taxon>Caryophyllales</taxon>
        <taxon>Chenopodiaceae</taxon>
        <taxon>Chenopodioideae</taxon>
        <taxon>Atripliceae</taxon>
        <taxon>Chenopodium</taxon>
    </lineage>
</organism>
<feature type="domain" description="Bet v I/Major latex protein" evidence="1">
    <location>
        <begin position="95"/>
        <end position="196"/>
    </location>
</feature>
<evidence type="ECO:0000313" key="2">
    <source>
        <dbReference type="EnsemblPlants" id="AUR62031231-RA:cds"/>
    </source>
</evidence>
<dbReference type="SUPFAM" id="SSF55961">
    <property type="entry name" value="Bet v1-like"/>
    <property type="match status" value="1"/>
</dbReference>
<dbReference type="Proteomes" id="UP000596660">
    <property type="component" value="Unplaced"/>
</dbReference>